<protein>
    <submittedName>
        <fullName evidence="2">Uncharacterized protein</fullName>
    </submittedName>
</protein>
<organism evidence="2 3">
    <name type="scientific">Aulographum hederae CBS 113979</name>
    <dbReference type="NCBI Taxonomy" id="1176131"/>
    <lineage>
        <taxon>Eukaryota</taxon>
        <taxon>Fungi</taxon>
        <taxon>Dikarya</taxon>
        <taxon>Ascomycota</taxon>
        <taxon>Pezizomycotina</taxon>
        <taxon>Dothideomycetes</taxon>
        <taxon>Pleosporomycetidae</taxon>
        <taxon>Aulographales</taxon>
        <taxon>Aulographaceae</taxon>
    </lineage>
</organism>
<evidence type="ECO:0000313" key="3">
    <source>
        <dbReference type="Proteomes" id="UP000800041"/>
    </source>
</evidence>
<keyword evidence="3" id="KW-1185">Reference proteome</keyword>
<feature type="compositionally biased region" description="Basic residues" evidence="1">
    <location>
        <begin position="1"/>
        <end position="10"/>
    </location>
</feature>
<feature type="compositionally biased region" description="Basic and acidic residues" evidence="1">
    <location>
        <begin position="275"/>
        <end position="284"/>
    </location>
</feature>
<reference evidence="2" key="1">
    <citation type="journal article" date="2020" name="Stud. Mycol.">
        <title>101 Dothideomycetes genomes: a test case for predicting lifestyles and emergence of pathogens.</title>
        <authorList>
            <person name="Haridas S."/>
            <person name="Albert R."/>
            <person name="Binder M."/>
            <person name="Bloem J."/>
            <person name="Labutti K."/>
            <person name="Salamov A."/>
            <person name="Andreopoulos B."/>
            <person name="Baker S."/>
            <person name="Barry K."/>
            <person name="Bills G."/>
            <person name="Bluhm B."/>
            <person name="Cannon C."/>
            <person name="Castanera R."/>
            <person name="Culley D."/>
            <person name="Daum C."/>
            <person name="Ezra D."/>
            <person name="Gonzalez J."/>
            <person name="Henrissat B."/>
            <person name="Kuo A."/>
            <person name="Liang C."/>
            <person name="Lipzen A."/>
            <person name="Lutzoni F."/>
            <person name="Magnuson J."/>
            <person name="Mondo S."/>
            <person name="Nolan M."/>
            <person name="Ohm R."/>
            <person name="Pangilinan J."/>
            <person name="Park H.-J."/>
            <person name="Ramirez L."/>
            <person name="Alfaro M."/>
            <person name="Sun H."/>
            <person name="Tritt A."/>
            <person name="Yoshinaga Y."/>
            <person name="Zwiers L.-H."/>
            <person name="Turgeon B."/>
            <person name="Goodwin S."/>
            <person name="Spatafora J."/>
            <person name="Crous P."/>
            <person name="Grigoriev I."/>
        </authorList>
    </citation>
    <scope>NUCLEOTIDE SEQUENCE</scope>
    <source>
        <strain evidence="2">CBS 113979</strain>
    </source>
</reference>
<dbReference type="Proteomes" id="UP000800041">
    <property type="component" value="Unassembled WGS sequence"/>
</dbReference>
<name>A0A6G1GSK0_9PEZI</name>
<gene>
    <name evidence="2" type="ORF">K402DRAFT_423239</name>
</gene>
<feature type="compositionally biased region" description="Polar residues" evidence="1">
    <location>
        <begin position="20"/>
        <end position="36"/>
    </location>
</feature>
<accession>A0A6G1GSK0</accession>
<evidence type="ECO:0000313" key="2">
    <source>
        <dbReference type="EMBL" id="KAF1983905.1"/>
    </source>
</evidence>
<feature type="region of interest" description="Disordered" evidence="1">
    <location>
        <begin position="167"/>
        <end position="194"/>
    </location>
</feature>
<evidence type="ECO:0000256" key="1">
    <source>
        <dbReference type="SAM" id="MobiDB-lite"/>
    </source>
</evidence>
<dbReference type="AlphaFoldDB" id="A0A6G1GSK0"/>
<proteinExistence type="predicted"/>
<sequence>MPQQHQHPHPHQPQQPTYIPLQNHTHNPLPAQTQDHLSPDKRALPIPISIDVRDAHYITSLILPAVRSVFGPDVCVTTAHSASSWRALVVRGSGGSGSVSALGGGGGVKGADGVDSTEGRRRRILMQTADRGTRTRALFMLLQMVEKKVAETFWGVQVAEMGGGGGVGEKGKTVGERVGGTEQTAGKEGKKGNGDGMMEVLSHKEHVVEDPQAARALESAAEEKMRGDKRVEKEMELFLELEGSTPAPPASRVDLGVKLDKIMAHGKPRKPRSGMTREDGMDSE</sequence>
<feature type="region of interest" description="Disordered" evidence="1">
    <location>
        <begin position="1"/>
        <end position="37"/>
    </location>
</feature>
<dbReference type="EMBL" id="ML977171">
    <property type="protein sequence ID" value="KAF1983905.1"/>
    <property type="molecule type" value="Genomic_DNA"/>
</dbReference>
<feature type="region of interest" description="Disordered" evidence="1">
    <location>
        <begin position="263"/>
        <end position="284"/>
    </location>
</feature>